<evidence type="ECO:0000313" key="1">
    <source>
        <dbReference type="EMBL" id="WZH39109.1"/>
    </source>
</evidence>
<reference evidence="1 2" key="1">
    <citation type="submission" date="2024-04" db="EMBL/GenBank/DDBJ databases">
        <title>Complete genome sequence of Fusarium acuminatum.</title>
        <authorList>
            <person name="Lan B."/>
        </authorList>
    </citation>
    <scope>NUCLEOTIDE SEQUENCE [LARGE SCALE GENOMIC DNA]</scope>
    <source>
        <strain evidence="1">1A</strain>
    </source>
</reference>
<keyword evidence="2" id="KW-1185">Reference proteome</keyword>
<evidence type="ECO:0000313" key="2">
    <source>
        <dbReference type="Proteomes" id="UP001489902"/>
    </source>
</evidence>
<proteinExistence type="predicted"/>
<dbReference type="PANTHER" id="PTHR37489">
    <property type="entry name" value="DUF3500 DOMAIN-CONTAINING PROTEIN"/>
    <property type="match status" value="1"/>
</dbReference>
<protein>
    <submittedName>
        <fullName evidence="1">Uncharacterized protein</fullName>
    </submittedName>
</protein>
<dbReference type="Pfam" id="PF12006">
    <property type="entry name" value="DUF3500"/>
    <property type="match status" value="1"/>
</dbReference>
<dbReference type="Proteomes" id="UP001489902">
    <property type="component" value="Chromosome 1"/>
</dbReference>
<gene>
    <name evidence="1" type="ORF">QYS62_000017</name>
</gene>
<dbReference type="PANTHER" id="PTHR37489:SF1">
    <property type="entry name" value="DUF3500 DOMAIN-CONTAINING PROTEIN"/>
    <property type="match status" value="1"/>
</dbReference>
<accession>A0ABZ2WF13</accession>
<sequence length="322" mass="37751">MTSREDSDAATYRQFLPVLDAPRFTTMKKQNAQEYAEVFKDKGNPPWLHGLYKHWMSLLEEPFKGITSDVESPTIMNKFSYNFVLFSRPQTDSPWGFSLYGHHLCLNVFFYKTQLVISPWFTGAEPNVIDDGPYKGTRILDVEERLGLQLMQNLNVTQQSQAQIYRDMHDKAMPKGRWNQDDQRHLCGAYRDNCVVPYEGILVSNMEDAQKSIVEKIFEQYLLYLPDKAREIRLDNIRHWFHETYFCWIGGFADQDPFYYRLQSPVVIIEFDHHSGVFLTNSEPAKFHIHTLLRTPNAGDYGMALRALIPEKEQRFVWEENA</sequence>
<dbReference type="EMBL" id="CP151260">
    <property type="protein sequence ID" value="WZH39109.1"/>
    <property type="molecule type" value="Genomic_DNA"/>
</dbReference>
<name>A0ABZ2WF13_9HYPO</name>
<dbReference type="InterPro" id="IPR021889">
    <property type="entry name" value="DUF3500"/>
</dbReference>
<organism evidence="1 2">
    <name type="scientific">Fusarium acuminatum</name>
    <dbReference type="NCBI Taxonomy" id="5515"/>
    <lineage>
        <taxon>Eukaryota</taxon>
        <taxon>Fungi</taxon>
        <taxon>Dikarya</taxon>
        <taxon>Ascomycota</taxon>
        <taxon>Pezizomycotina</taxon>
        <taxon>Sordariomycetes</taxon>
        <taxon>Hypocreomycetidae</taxon>
        <taxon>Hypocreales</taxon>
        <taxon>Nectriaceae</taxon>
        <taxon>Fusarium</taxon>
        <taxon>Fusarium tricinctum species complex</taxon>
    </lineage>
</organism>